<feature type="domain" description="Immunoglobulin V-set" evidence="3">
    <location>
        <begin position="41"/>
        <end position="120"/>
    </location>
</feature>
<dbReference type="GO" id="GO:0005886">
    <property type="term" value="C:plasma membrane"/>
    <property type="evidence" value="ECO:0007669"/>
    <property type="project" value="TreeGrafter"/>
</dbReference>
<reference evidence="4" key="2">
    <citation type="submission" date="2025-08" db="UniProtKB">
        <authorList>
            <consortium name="Ensembl"/>
        </authorList>
    </citation>
    <scope>IDENTIFICATION</scope>
</reference>
<dbReference type="SUPFAM" id="SSF48726">
    <property type="entry name" value="Immunoglobulin"/>
    <property type="match status" value="1"/>
</dbReference>
<reference evidence="4" key="3">
    <citation type="submission" date="2025-09" db="UniProtKB">
        <authorList>
            <consortium name="Ensembl"/>
        </authorList>
    </citation>
    <scope>IDENTIFICATION</scope>
</reference>
<dbReference type="PANTHER" id="PTHR23268:SF124">
    <property type="entry name" value="IG-LIKE DOMAIN-CONTAINING PROTEIN"/>
    <property type="match status" value="1"/>
</dbReference>
<dbReference type="CDD" id="cd00099">
    <property type="entry name" value="IgV"/>
    <property type="match status" value="1"/>
</dbReference>
<keyword evidence="2" id="KW-0391">Immunity</keyword>
<dbReference type="InterPro" id="IPR013783">
    <property type="entry name" value="Ig-like_fold"/>
</dbReference>
<dbReference type="AlphaFoldDB" id="A0A8C9TIE5"/>
<evidence type="ECO:0000256" key="1">
    <source>
        <dbReference type="ARBA" id="ARBA00022729"/>
    </source>
</evidence>
<dbReference type="GO" id="GO:0002376">
    <property type="term" value="P:immune system process"/>
    <property type="evidence" value="ECO:0007669"/>
    <property type="project" value="UniProtKB-KW"/>
</dbReference>
<evidence type="ECO:0000259" key="3">
    <source>
        <dbReference type="SMART" id="SM00406"/>
    </source>
</evidence>
<dbReference type="InterPro" id="IPR036179">
    <property type="entry name" value="Ig-like_dom_sf"/>
</dbReference>
<protein>
    <recommendedName>
        <fullName evidence="3">Immunoglobulin V-set domain-containing protein</fullName>
    </recommendedName>
</protein>
<keyword evidence="1" id="KW-0732">Signal</keyword>
<organism evidence="4 5">
    <name type="scientific">Scleropages formosus</name>
    <name type="common">Asian bonytongue</name>
    <name type="synonym">Osteoglossum formosum</name>
    <dbReference type="NCBI Taxonomy" id="113540"/>
    <lineage>
        <taxon>Eukaryota</taxon>
        <taxon>Metazoa</taxon>
        <taxon>Chordata</taxon>
        <taxon>Craniata</taxon>
        <taxon>Vertebrata</taxon>
        <taxon>Euteleostomi</taxon>
        <taxon>Actinopterygii</taxon>
        <taxon>Neopterygii</taxon>
        <taxon>Teleostei</taxon>
        <taxon>Osteoglossocephala</taxon>
        <taxon>Osteoglossomorpha</taxon>
        <taxon>Osteoglossiformes</taxon>
        <taxon>Osteoglossidae</taxon>
        <taxon>Scleropages</taxon>
    </lineage>
</organism>
<sequence length="231" mass="25853">MFPPCVFSNNIYLHLHFTFINLTDAFLQSDVHLIETTLSFTRLVSCIYLHSISSYNMILWYQQLKEESALKLIGYIYHTNTDMEASYEKRFNISGAGSKAASLHARGVRTVDTAVYFCAASEHSATDAPSTLQKPSLIHWIRGLIITVSLTEPRAPVFILYDGCFSMVKEKKTGLCLAFQKQTTYHEHFLLVHLFQKGASDTNSGVYFCAVREHSAVGFLQSSCAGGSVDI</sequence>
<dbReference type="GeneTree" id="ENSGT00940000166007"/>
<keyword evidence="5" id="KW-1185">Reference proteome</keyword>
<proteinExistence type="predicted"/>
<dbReference type="PANTHER" id="PTHR23268">
    <property type="entry name" value="T-CELL RECEPTOR BETA CHAIN"/>
    <property type="match status" value="1"/>
</dbReference>
<reference evidence="4 5" key="1">
    <citation type="submission" date="2019-04" db="EMBL/GenBank/DDBJ databases">
        <authorList>
            <consortium name="Wellcome Sanger Institute Data Sharing"/>
        </authorList>
    </citation>
    <scope>NUCLEOTIDE SEQUENCE [LARGE SCALE GENOMIC DNA]</scope>
</reference>
<dbReference type="GO" id="GO:0007166">
    <property type="term" value="P:cell surface receptor signaling pathway"/>
    <property type="evidence" value="ECO:0007669"/>
    <property type="project" value="TreeGrafter"/>
</dbReference>
<dbReference type="Pfam" id="PF07686">
    <property type="entry name" value="V-set"/>
    <property type="match status" value="1"/>
</dbReference>
<dbReference type="Proteomes" id="UP000694397">
    <property type="component" value="Chromosome 15"/>
</dbReference>
<accession>A0A8C9TIE5</accession>
<dbReference type="OrthoDB" id="8947657at2759"/>
<name>A0A8C9TIE5_SCLFO</name>
<dbReference type="SMART" id="SM00406">
    <property type="entry name" value="IGv"/>
    <property type="match status" value="1"/>
</dbReference>
<dbReference type="InterPro" id="IPR050413">
    <property type="entry name" value="TCR_beta_variable"/>
</dbReference>
<evidence type="ECO:0000256" key="2">
    <source>
        <dbReference type="ARBA" id="ARBA00022859"/>
    </source>
</evidence>
<dbReference type="Gene3D" id="2.60.40.10">
    <property type="entry name" value="Immunoglobulins"/>
    <property type="match status" value="1"/>
</dbReference>
<dbReference type="Ensembl" id="ENSSFOT00015052438.1">
    <property type="protein sequence ID" value="ENSSFOP00015052516.1"/>
    <property type="gene ID" value="ENSSFOG00015027097.1"/>
</dbReference>
<evidence type="ECO:0000313" key="4">
    <source>
        <dbReference type="Ensembl" id="ENSSFOP00015052516.1"/>
    </source>
</evidence>
<evidence type="ECO:0000313" key="5">
    <source>
        <dbReference type="Proteomes" id="UP000694397"/>
    </source>
</evidence>
<dbReference type="InterPro" id="IPR013106">
    <property type="entry name" value="Ig_V-set"/>
</dbReference>